<name>A0AAW2EKP1_9HYME</name>
<sequence length="60" mass="7222">MHLKGNKVRSRFFRSDNIVTHPVYPDARRRIREREKVENNARFMRLPGTLVFYSTNRQGC</sequence>
<proteinExistence type="predicted"/>
<comment type="caution">
    <text evidence="1">The sequence shown here is derived from an EMBL/GenBank/DDBJ whole genome shotgun (WGS) entry which is preliminary data.</text>
</comment>
<organism evidence="1 2">
    <name type="scientific">Cardiocondyla obscurior</name>
    <dbReference type="NCBI Taxonomy" id="286306"/>
    <lineage>
        <taxon>Eukaryota</taxon>
        <taxon>Metazoa</taxon>
        <taxon>Ecdysozoa</taxon>
        <taxon>Arthropoda</taxon>
        <taxon>Hexapoda</taxon>
        <taxon>Insecta</taxon>
        <taxon>Pterygota</taxon>
        <taxon>Neoptera</taxon>
        <taxon>Endopterygota</taxon>
        <taxon>Hymenoptera</taxon>
        <taxon>Apocrita</taxon>
        <taxon>Aculeata</taxon>
        <taxon>Formicoidea</taxon>
        <taxon>Formicidae</taxon>
        <taxon>Myrmicinae</taxon>
        <taxon>Cardiocondyla</taxon>
    </lineage>
</organism>
<dbReference type="EMBL" id="JADYXP020000021">
    <property type="protein sequence ID" value="KAL0103505.1"/>
    <property type="molecule type" value="Genomic_DNA"/>
</dbReference>
<evidence type="ECO:0000313" key="2">
    <source>
        <dbReference type="Proteomes" id="UP001430953"/>
    </source>
</evidence>
<gene>
    <name evidence="1" type="ORF">PUN28_017634</name>
</gene>
<accession>A0AAW2EKP1</accession>
<evidence type="ECO:0000313" key="1">
    <source>
        <dbReference type="EMBL" id="KAL0103505.1"/>
    </source>
</evidence>
<dbReference type="AlphaFoldDB" id="A0AAW2EKP1"/>
<keyword evidence="2" id="KW-1185">Reference proteome</keyword>
<dbReference type="Proteomes" id="UP001430953">
    <property type="component" value="Unassembled WGS sequence"/>
</dbReference>
<reference evidence="1 2" key="1">
    <citation type="submission" date="2023-03" db="EMBL/GenBank/DDBJ databases">
        <title>High recombination rates correlate with genetic variation in Cardiocondyla obscurior ants.</title>
        <authorList>
            <person name="Errbii M."/>
        </authorList>
    </citation>
    <scope>NUCLEOTIDE SEQUENCE [LARGE SCALE GENOMIC DNA]</scope>
    <source>
        <strain evidence="1">Alpha-2009</strain>
        <tissue evidence="1">Whole body</tissue>
    </source>
</reference>
<protein>
    <submittedName>
        <fullName evidence="1">Uncharacterized protein</fullName>
    </submittedName>
</protein>